<organism evidence="9 10">
    <name type="scientific">Exophiala dermatitidis (strain ATCC 34100 / CBS 525.76 / NIH/UT8656)</name>
    <name type="common">Black yeast</name>
    <name type="synonym">Wangiella dermatitidis</name>
    <dbReference type="NCBI Taxonomy" id="858893"/>
    <lineage>
        <taxon>Eukaryota</taxon>
        <taxon>Fungi</taxon>
        <taxon>Dikarya</taxon>
        <taxon>Ascomycota</taxon>
        <taxon>Pezizomycotina</taxon>
        <taxon>Eurotiomycetes</taxon>
        <taxon>Chaetothyriomycetidae</taxon>
        <taxon>Chaetothyriales</taxon>
        <taxon>Herpotrichiellaceae</taxon>
        <taxon>Exophiala</taxon>
    </lineage>
</organism>
<dbReference type="GO" id="GO:0000981">
    <property type="term" value="F:DNA-binding transcription factor activity, RNA polymerase II-specific"/>
    <property type="evidence" value="ECO:0007669"/>
    <property type="project" value="TreeGrafter"/>
</dbReference>
<reference evidence="9" key="1">
    <citation type="submission" date="2011-07" db="EMBL/GenBank/DDBJ databases">
        <title>The Genome Sequence of Exophiala (Wangiella) dermatitidis NIH/UT8656.</title>
        <authorList>
            <consortium name="The Broad Institute Genome Sequencing Platform"/>
            <person name="Cuomo C."/>
            <person name="Wang Z."/>
            <person name="Hunicke-Smith S."/>
            <person name="Szanislo P.J."/>
            <person name="Earl A."/>
            <person name="Young S.K."/>
            <person name="Zeng Q."/>
            <person name="Gargeya S."/>
            <person name="Fitzgerald M."/>
            <person name="Haas B."/>
            <person name="Abouelleil A."/>
            <person name="Alvarado L."/>
            <person name="Arachchi H.M."/>
            <person name="Berlin A."/>
            <person name="Brown A."/>
            <person name="Chapman S.B."/>
            <person name="Chen Z."/>
            <person name="Dunbar C."/>
            <person name="Freedman E."/>
            <person name="Gearin G."/>
            <person name="Gellesch M."/>
            <person name="Goldberg J."/>
            <person name="Griggs A."/>
            <person name="Gujja S."/>
            <person name="Heiman D."/>
            <person name="Howarth C."/>
            <person name="Larson L."/>
            <person name="Lui A."/>
            <person name="MacDonald P.J.P."/>
            <person name="Montmayeur A."/>
            <person name="Murphy C."/>
            <person name="Neiman D."/>
            <person name="Pearson M."/>
            <person name="Priest M."/>
            <person name="Roberts A."/>
            <person name="Saif S."/>
            <person name="Shea T."/>
            <person name="Shenoy N."/>
            <person name="Sisk P."/>
            <person name="Stolte C."/>
            <person name="Sykes S."/>
            <person name="Wortman J."/>
            <person name="Nusbaum C."/>
            <person name="Birren B."/>
        </authorList>
    </citation>
    <scope>NUCLEOTIDE SEQUENCE</scope>
    <source>
        <strain evidence="9">NIH/UT8656</strain>
    </source>
</reference>
<feature type="domain" description="C2H2-type" evidence="8">
    <location>
        <begin position="496"/>
        <end position="526"/>
    </location>
</feature>
<keyword evidence="5" id="KW-0539">Nucleus</keyword>
<dbReference type="RefSeq" id="XP_009161113.1">
    <property type="nucleotide sequence ID" value="XM_009162865.1"/>
</dbReference>
<dbReference type="PROSITE" id="PS50157">
    <property type="entry name" value="ZINC_FINGER_C2H2_2"/>
    <property type="match status" value="2"/>
</dbReference>
<evidence type="ECO:0000256" key="6">
    <source>
        <dbReference type="PROSITE-ProRule" id="PRU00042"/>
    </source>
</evidence>
<evidence type="ECO:0000256" key="1">
    <source>
        <dbReference type="ARBA" id="ARBA00022723"/>
    </source>
</evidence>
<dbReference type="GO" id="GO:0008270">
    <property type="term" value="F:zinc ion binding"/>
    <property type="evidence" value="ECO:0007669"/>
    <property type="project" value="UniProtKB-KW"/>
</dbReference>
<evidence type="ECO:0000256" key="3">
    <source>
        <dbReference type="ARBA" id="ARBA00022771"/>
    </source>
</evidence>
<dbReference type="PANTHER" id="PTHR14003">
    <property type="entry name" value="TRANSCRIPTIONAL REPRESSOR PROTEIN YY"/>
    <property type="match status" value="1"/>
</dbReference>
<sequence>MGRSSPQGLTASDFHHQDFVNPVDVFGGRARLARGLHGYRTPGRSQGSSRSSSQYPYPNEPQHHKFPCCGEEEEEPSYRPSNALNCCIKSDGVTGDEVDFLQQSYNRASGCCDDPPPFHNSPSPMDCEDCVDDCDDCVEEHQQLNHHQRVQSYDDDCEECKDEQLFGMGLGQPCKDNCDECDFSCFDCIDWNEFERDKSLGLSFSVPLLGDNDFPTASSNALVEETPAAVESSQPDENDHLVFQTPPELSGMSPDGGVVHPLDMPMHHQCFDNTIPYWNHIGPAQLCTGIPGLQQTQQYPLPPFVLEYGCHPATAHQQLPSPTFPTATSPNNTLFSPAPTPNHTSPPASNSVSAAPAKTNNNNSGGPLADTKDLVAAVSAPSTSRACQWLMPCGTVCGASFASATDLKKHLKAVHLMKGVIKCRWQGCDSAEFTSEAALTGHISKKHLAPMLANADNGGGSHHHHHTSKSAAAANGIGGDSDTQHHHHHHDQGGPFKCTYPGCPKSFMYKQVRDEHVASCHNGNKMYCHICGQYLNGEGSNFKRHMATHRPKHQHMLCKFHGLGCKRRFPRLDNLRRHEACCKFGKKAGLVNAKVPVSASTTTAAAANSDEQHKHVHHHHHHHVHAHPQTPAATATASATATAAGSAANTPSA</sequence>
<evidence type="ECO:0000256" key="2">
    <source>
        <dbReference type="ARBA" id="ARBA00022737"/>
    </source>
</evidence>
<dbReference type="GO" id="GO:0005667">
    <property type="term" value="C:transcription regulator complex"/>
    <property type="evidence" value="ECO:0007669"/>
    <property type="project" value="TreeGrafter"/>
</dbReference>
<feature type="compositionally biased region" description="Low complexity" evidence="7">
    <location>
        <begin position="345"/>
        <end position="357"/>
    </location>
</feature>
<dbReference type="GO" id="GO:0000785">
    <property type="term" value="C:chromatin"/>
    <property type="evidence" value="ECO:0007669"/>
    <property type="project" value="TreeGrafter"/>
</dbReference>
<evidence type="ECO:0000256" key="5">
    <source>
        <dbReference type="ARBA" id="ARBA00023242"/>
    </source>
</evidence>
<feature type="compositionally biased region" description="Low complexity" evidence="7">
    <location>
        <begin position="36"/>
        <end position="57"/>
    </location>
</feature>
<protein>
    <recommendedName>
        <fullName evidence="8">C2H2-type domain-containing protein</fullName>
    </recommendedName>
</protein>
<evidence type="ECO:0000256" key="7">
    <source>
        <dbReference type="SAM" id="MobiDB-lite"/>
    </source>
</evidence>
<feature type="region of interest" description="Disordered" evidence="7">
    <location>
        <begin position="453"/>
        <end position="493"/>
    </location>
</feature>
<evidence type="ECO:0000313" key="9">
    <source>
        <dbReference type="EMBL" id="EHY60652.1"/>
    </source>
</evidence>
<dbReference type="AlphaFoldDB" id="H6C975"/>
<dbReference type="Gene3D" id="3.30.160.60">
    <property type="entry name" value="Classic Zinc Finger"/>
    <property type="match status" value="2"/>
</dbReference>
<dbReference type="Proteomes" id="UP000007304">
    <property type="component" value="Unassembled WGS sequence"/>
</dbReference>
<dbReference type="GeneID" id="20313242"/>
<evidence type="ECO:0000256" key="4">
    <source>
        <dbReference type="ARBA" id="ARBA00022833"/>
    </source>
</evidence>
<dbReference type="InterPro" id="IPR013087">
    <property type="entry name" value="Znf_C2H2_type"/>
</dbReference>
<feature type="region of interest" description="Disordered" evidence="7">
    <location>
        <begin position="36"/>
        <end position="59"/>
    </location>
</feature>
<dbReference type="EMBL" id="JH226136">
    <property type="protein sequence ID" value="EHY60652.1"/>
    <property type="molecule type" value="Genomic_DNA"/>
</dbReference>
<feature type="compositionally biased region" description="Basic residues" evidence="7">
    <location>
        <begin position="614"/>
        <end position="626"/>
    </location>
</feature>
<dbReference type="SMART" id="SM00355">
    <property type="entry name" value="ZnF_C2H2"/>
    <property type="match status" value="4"/>
</dbReference>
<feature type="compositionally biased region" description="Polar residues" evidence="7">
    <location>
        <begin position="317"/>
        <end position="335"/>
    </location>
</feature>
<evidence type="ECO:0000259" key="8">
    <source>
        <dbReference type="PROSITE" id="PS50157"/>
    </source>
</evidence>
<keyword evidence="2" id="KW-0677">Repeat</keyword>
<dbReference type="VEuPathDB" id="FungiDB:HMPREF1120_08603"/>
<gene>
    <name evidence="9" type="ORF">HMPREF1120_08603</name>
</gene>
<keyword evidence="4" id="KW-0862">Zinc</keyword>
<dbReference type="OMA" id="HEACCKF"/>
<feature type="region of interest" description="Disordered" evidence="7">
    <location>
        <begin position="317"/>
        <end position="368"/>
    </location>
</feature>
<dbReference type="PANTHER" id="PTHR14003:SF23">
    <property type="entry name" value="ZINC FINGER PROTEIN 143"/>
    <property type="match status" value="1"/>
</dbReference>
<name>H6C975_EXODN</name>
<dbReference type="HOGENOM" id="CLU_033348_0_0_1"/>
<feature type="region of interest" description="Disordered" evidence="7">
    <location>
        <begin position="601"/>
        <end position="653"/>
    </location>
</feature>
<evidence type="ECO:0000313" key="10">
    <source>
        <dbReference type="Proteomes" id="UP000007304"/>
    </source>
</evidence>
<keyword evidence="1" id="KW-0479">Metal-binding</keyword>
<dbReference type="OrthoDB" id="427030at2759"/>
<proteinExistence type="predicted"/>
<dbReference type="eggNOG" id="KOG1721">
    <property type="taxonomic scope" value="Eukaryota"/>
</dbReference>
<keyword evidence="10" id="KW-1185">Reference proteome</keyword>
<feature type="domain" description="C2H2-type" evidence="8">
    <location>
        <begin position="391"/>
        <end position="415"/>
    </location>
</feature>
<dbReference type="PROSITE" id="PS00028">
    <property type="entry name" value="ZINC_FINGER_C2H2_1"/>
    <property type="match status" value="2"/>
</dbReference>
<dbReference type="GO" id="GO:0000978">
    <property type="term" value="F:RNA polymerase II cis-regulatory region sequence-specific DNA binding"/>
    <property type="evidence" value="ECO:0007669"/>
    <property type="project" value="TreeGrafter"/>
</dbReference>
<dbReference type="STRING" id="858893.H6C975"/>
<dbReference type="InParanoid" id="H6C975"/>
<accession>H6C975</accession>
<keyword evidence="3 6" id="KW-0863">Zinc-finger</keyword>
<feature type="compositionally biased region" description="Low complexity" evidence="7">
    <location>
        <begin position="627"/>
        <end position="653"/>
    </location>
</feature>